<protein>
    <recommendedName>
        <fullName evidence="3">Maf-like protein</fullName>
    </recommendedName>
</protein>
<evidence type="ECO:0000313" key="2">
    <source>
        <dbReference type="Proteomes" id="UP000177126"/>
    </source>
</evidence>
<gene>
    <name evidence="1" type="ORF">A3B04_02095</name>
</gene>
<dbReference type="EMBL" id="MHNF01000044">
    <property type="protein sequence ID" value="OGZ39960.1"/>
    <property type="molecule type" value="Genomic_DNA"/>
</dbReference>
<sequence>MKITICGSIEFTSKIKEAADWLIGKGHIADIPLTSQRIINEELTLEEFKKEKQKNGDGSFRKIKDDVIRRYYEIIKECDAILVLNLEKNKIKNYIGGNTFLEMGFAHVLNKKIYLLNGIPDMSYTDEIKAMGPIIIGGNLDGIE</sequence>
<dbReference type="Proteomes" id="UP000177126">
    <property type="component" value="Unassembled WGS sequence"/>
</dbReference>
<comment type="caution">
    <text evidence="1">The sequence shown here is derived from an EMBL/GenBank/DDBJ whole genome shotgun (WGS) entry which is preliminary data.</text>
</comment>
<proteinExistence type="predicted"/>
<dbReference type="AlphaFoldDB" id="A0A1G2FQQ4"/>
<reference evidence="1 2" key="1">
    <citation type="journal article" date="2016" name="Nat. Commun.">
        <title>Thousands of microbial genomes shed light on interconnected biogeochemical processes in an aquifer system.</title>
        <authorList>
            <person name="Anantharaman K."/>
            <person name="Brown C.T."/>
            <person name="Hug L.A."/>
            <person name="Sharon I."/>
            <person name="Castelle C.J."/>
            <person name="Probst A.J."/>
            <person name="Thomas B.C."/>
            <person name="Singh A."/>
            <person name="Wilkins M.J."/>
            <person name="Karaoz U."/>
            <person name="Brodie E.L."/>
            <person name="Williams K.H."/>
            <person name="Hubbard S.S."/>
            <person name="Banfield J.F."/>
        </authorList>
    </citation>
    <scope>NUCLEOTIDE SEQUENCE [LARGE SCALE GENOMIC DNA]</scope>
</reference>
<evidence type="ECO:0000313" key="1">
    <source>
        <dbReference type="EMBL" id="OGZ39960.1"/>
    </source>
</evidence>
<accession>A0A1G2FQQ4</accession>
<evidence type="ECO:0008006" key="3">
    <source>
        <dbReference type="Google" id="ProtNLM"/>
    </source>
</evidence>
<organism evidence="1 2">
    <name type="scientific">Candidatus Portnoybacteria bacterium RIFCSPLOWO2_02_FULL_39_11</name>
    <dbReference type="NCBI Taxonomy" id="1802001"/>
    <lineage>
        <taxon>Bacteria</taxon>
        <taxon>Candidatus Portnoyibacteriota</taxon>
    </lineage>
</organism>
<name>A0A1G2FQQ4_9BACT</name>